<dbReference type="InterPro" id="IPR039911">
    <property type="entry name" value="JIP3/JIP4"/>
</dbReference>
<dbReference type="PROSITE" id="PS51776">
    <property type="entry name" value="RH1"/>
    <property type="match status" value="1"/>
</dbReference>
<dbReference type="Pfam" id="PF19056">
    <property type="entry name" value="WD40_2"/>
    <property type="match status" value="1"/>
</dbReference>
<dbReference type="InterPro" id="IPR034744">
    <property type="entry name" value="RH2"/>
</dbReference>
<dbReference type="Gene3D" id="1.20.5.1000">
    <property type="entry name" value="arf6 gtpase in complex with a specific effector, jip4"/>
    <property type="match status" value="1"/>
</dbReference>
<reference evidence="6 7" key="1">
    <citation type="submission" date="2019-07" db="EMBL/GenBank/DDBJ databases">
        <authorList>
            <person name="Jastrzebski P J."/>
            <person name="Paukszto L."/>
            <person name="Jastrzebski P J."/>
        </authorList>
    </citation>
    <scope>NUCLEOTIDE SEQUENCE [LARGE SCALE GENOMIC DNA]</scope>
    <source>
        <strain evidence="6 7">WMS-il1</strain>
    </source>
</reference>
<evidence type="ECO:0000259" key="5">
    <source>
        <dbReference type="PROSITE" id="PS51777"/>
    </source>
</evidence>
<dbReference type="GO" id="GO:0005737">
    <property type="term" value="C:cytoplasm"/>
    <property type="evidence" value="ECO:0007669"/>
    <property type="project" value="TreeGrafter"/>
</dbReference>
<feature type="domain" description="RH2" evidence="5">
    <location>
        <begin position="404"/>
        <end position="487"/>
    </location>
</feature>
<feature type="compositionally biased region" description="Acidic residues" evidence="3">
    <location>
        <begin position="768"/>
        <end position="777"/>
    </location>
</feature>
<dbReference type="SUPFAM" id="SSF50978">
    <property type="entry name" value="WD40 repeat-like"/>
    <property type="match status" value="1"/>
</dbReference>
<dbReference type="PANTHER" id="PTHR13886:SF4">
    <property type="entry name" value="JNK-INTERACTING PROTEIN 3"/>
    <property type="match status" value="1"/>
</dbReference>
<feature type="coiled-coil region" evidence="2">
    <location>
        <begin position="76"/>
        <end position="152"/>
    </location>
</feature>
<dbReference type="PANTHER" id="PTHR13886">
    <property type="entry name" value="JNK/SAPK-ASSOCIATED PROTEIN"/>
    <property type="match status" value="1"/>
</dbReference>
<dbReference type="GO" id="GO:0019894">
    <property type="term" value="F:kinesin binding"/>
    <property type="evidence" value="ECO:0007669"/>
    <property type="project" value="TreeGrafter"/>
</dbReference>
<evidence type="ECO:0000259" key="4">
    <source>
        <dbReference type="PROSITE" id="PS51776"/>
    </source>
</evidence>
<evidence type="ECO:0000256" key="2">
    <source>
        <dbReference type="SAM" id="Coils"/>
    </source>
</evidence>
<proteinExistence type="predicted"/>
<evidence type="ECO:0000256" key="1">
    <source>
        <dbReference type="ARBA" id="ARBA00023054"/>
    </source>
</evidence>
<feature type="region of interest" description="Disordered" evidence="3">
    <location>
        <begin position="645"/>
        <end position="671"/>
    </location>
</feature>
<dbReference type="EMBL" id="CABIJS010000066">
    <property type="protein sequence ID" value="VUZ41806.1"/>
    <property type="molecule type" value="Genomic_DNA"/>
</dbReference>
<organism evidence="6 7">
    <name type="scientific">Hymenolepis diminuta</name>
    <name type="common">Rat tapeworm</name>
    <dbReference type="NCBI Taxonomy" id="6216"/>
    <lineage>
        <taxon>Eukaryota</taxon>
        <taxon>Metazoa</taxon>
        <taxon>Spiralia</taxon>
        <taxon>Lophotrochozoa</taxon>
        <taxon>Platyhelminthes</taxon>
        <taxon>Cestoda</taxon>
        <taxon>Eucestoda</taxon>
        <taxon>Cyclophyllidea</taxon>
        <taxon>Hymenolepididae</taxon>
        <taxon>Hymenolepis</taxon>
    </lineage>
</organism>
<feature type="compositionally biased region" description="Polar residues" evidence="3">
    <location>
        <begin position="745"/>
        <end position="756"/>
    </location>
</feature>
<feature type="region of interest" description="Disordered" evidence="3">
    <location>
        <begin position="734"/>
        <end position="786"/>
    </location>
</feature>
<feature type="region of interest" description="Disordered" evidence="3">
    <location>
        <begin position="949"/>
        <end position="977"/>
    </location>
</feature>
<dbReference type="GO" id="GO:0030159">
    <property type="term" value="F:signaling receptor complex adaptor activity"/>
    <property type="evidence" value="ECO:0007669"/>
    <property type="project" value="TreeGrafter"/>
</dbReference>
<keyword evidence="7" id="KW-1185">Reference proteome</keyword>
<dbReference type="GO" id="GO:0008432">
    <property type="term" value="F:JUN kinase binding"/>
    <property type="evidence" value="ECO:0007669"/>
    <property type="project" value="TreeGrafter"/>
</dbReference>
<dbReference type="PROSITE" id="PS51777">
    <property type="entry name" value="RH2"/>
    <property type="match status" value="1"/>
</dbReference>
<keyword evidence="1 2" id="KW-0175">Coiled coil</keyword>
<evidence type="ECO:0000256" key="3">
    <source>
        <dbReference type="SAM" id="MobiDB-lite"/>
    </source>
</evidence>
<sequence>MADSNQYPDIELDSTCFSSEGNDGIISLSKIMYEELEKLIEKYGKDSFHQLVKIVENTFESLLKSHKLRGEILCELEDLKHDHAMLQSKYQIERNEMKAFKERAFELDDSLQEKVKEIESLKSKLSSTEKIYEMKMKNLRDHTIRLEDLEKTHQTNYASLQLRYKSLLAAHMELSDRLRMSNEVAALKYVNDGEEEGNNIPTTSTRSKFRHLSADLEPTSSTSVVTNPLMLVSHKGDSPYEWGVQRRLQDNSFGEIALDADGSPFSRLSVDENCEDVSNSEDKSESGDLGGYTSPIPSMQTEGNANQFDTIKEINKLINDINEKETRINALNFVINDLATRLEELDIEKEQLKETLSQMQICRSSMQLRIKQMEEENARLKAELAELRKIQEQMALNETLFSRKRNFTREEMAKVLMDRIQLQEDYDDLREKYSAINSERRRRGGDDKSLVENSPFFLFFSRLLKRQPRTPPPRVSFDTTTSGISMDFSGTRLFDAGTANSASNRRIRDWWIPVPIIGKSCAPEPVVMQNTASLRKRNSAASSQQWSFGGNLSPPLPQHLYLRPIPEALSLQMQLICSTCLYSDVGGLLPSGGLMAGRSTFFDLSAADRKSSTYSTSDCESLSSHLWMCLVGVVDTTVTTLNVSNDNNNNNTFNSRGKLTPSSSSPSGVKVESRSSFRSQIVVVDVNKPSRYVDSFCLQRAVVTCMTAVPGGAKGSDYEVLRLSNTTWESIPFTVSSKDADNEQPIRTTTDNNHLDTSQPPPSTSQPEEFEDEDEDGPASIQTDNTLSSLRHFVETAGKGSETLLKVFQNQQNRQKSTAQLSTESSSTLSQRTSAFDPDLSLQLEGKTGDFYRVERQKFKKITNSSMHSSVFEDDSSMMSSASAQQTVWIGCQSGDIFIHSCDSSQRRPLQSTRLPAGVTAIRHFNGRVFVSLTDGHIVVFRRQVRRPVDQSSKNPGESLPQPRTSSPIPHVSSTSQNSQLSIGEELAEAATAVGAWNLSEAVVIRCAPTSQLPVKSMAIVPSALTLWAANRNRVLIIDTTTFQRLYAFEVVPKSNQRVRQLCWCRDGVWTSIRDDHTLRLFNAFTYEPMQTVDVAYIINESIGVPSRHLLTVGTSVTALEVSADHLWIGTKGGHVACIPFKQSTLSEQTSSQPNASGTSTTLNFTDVTFAEYENLENIAPLSSQVDLSGASVSGYGHTEPVSFFTLVGGNPSLCNDSTALHSTQQSSSNDGLLMISGGVGLVEHHQKSTPSITPLDDTKKLSSKSQNHLLVWSLPPGGLKTT</sequence>
<feature type="coiled-coil region" evidence="2">
    <location>
        <begin position="335"/>
        <end position="439"/>
    </location>
</feature>
<feature type="region of interest" description="Disordered" evidence="3">
    <location>
        <begin position="811"/>
        <end position="834"/>
    </location>
</feature>
<name>A0A564Y3Q2_HYMDI</name>
<dbReference type="InterPro" id="IPR036322">
    <property type="entry name" value="WD40_repeat_dom_sf"/>
</dbReference>
<accession>A0A564Y3Q2</accession>
<feature type="compositionally biased region" description="Polar residues" evidence="3">
    <location>
        <begin position="950"/>
        <end position="977"/>
    </location>
</feature>
<dbReference type="Proteomes" id="UP000321570">
    <property type="component" value="Unassembled WGS sequence"/>
</dbReference>
<dbReference type="GO" id="GO:0016192">
    <property type="term" value="P:vesicle-mediated transport"/>
    <property type="evidence" value="ECO:0007669"/>
    <property type="project" value="TreeGrafter"/>
</dbReference>
<evidence type="ECO:0000313" key="7">
    <source>
        <dbReference type="Proteomes" id="UP000321570"/>
    </source>
</evidence>
<protein>
    <recommendedName>
        <fullName evidence="8">RH2 domain-containing protein</fullName>
    </recommendedName>
</protein>
<evidence type="ECO:0008006" key="8">
    <source>
        <dbReference type="Google" id="ProtNLM"/>
    </source>
</evidence>
<feature type="domain" description="RH1" evidence="4">
    <location>
        <begin position="8"/>
        <end position="96"/>
    </location>
</feature>
<evidence type="ECO:0000313" key="6">
    <source>
        <dbReference type="EMBL" id="VUZ41806.1"/>
    </source>
</evidence>
<dbReference type="Pfam" id="PF09744">
    <property type="entry name" value="RH1"/>
    <property type="match status" value="1"/>
</dbReference>
<gene>
    <name evidence="6" type="ORF">WMSIL1_LOCUS2375</name>
</gene>
<dbReference type="InterPro" id="IPR034743">
    <property type="entry name" value="RH1"/>
</dbReference>
<dbReference type="GO" id="GO:0005078">
    <property type="term" value="F:MAP-kinase scaffold activity"/>
    <property type="evidence" value="ECO:0007669"/>
    <property type="project" value="InterPro"/>
</dbReference>
<feature type="compositionally biased region" description="Low complexity" evidence="3">
    <location>
        <begin position="817"/>
        <end position="834"/>
    </location>
</feature>